<reference evidence="3" key="1">
    <citation type="submission" date="2021-03" db="EMBL/GenBank/DDBJ databases">
        <title>Comparative genomics and phylogenomic investigation of the class Geoglossomycetes provide insights into ecological specialization and systematics.</title>
        <authorList>
            <person name="Melie T."/>
            <person name="Pirro S."/>
            <person name="Miller A.N."/>
            <person name="Quandt A."/>
        </authorList>
    </citation>
    <scope>NUCLEOTIDE SEQUENCE</scope>
    <source>
        <strain evidence="3">GBOQ0MN5Z8</strain>
    </source>
</reference>
<evidence type="ECO:0000256" key="1">
    <source>
        <dbReference type="SAM" id="MobiDB-lite"/>
    </source>
</evidence>
<protein>
    <recommendedName>
        <fullName evidence="2">Subtelomeric hrmA-associated cluster protein AFUB-079030/YDR124W-like helical bundle domain-containing protein</fullName>
    </recommendedName>
</protein>
<feature type="compositionally biased region" description="Polar residues" evidence="1">
    <location>
        <begin position="414"/>
        <end position="435"/>
    </location>
</feature>
<feature type="region of interest" description="Disordered" evidence="1">
    <location>
        <begin position="1"/>
        <end position="23"/>
    </location>
</feature>
<keyword evidence="4" id="KW-1185">Reference proteome</keyword>
<proteinExistence type="predicted"/>
<feature type="compositionally biased region" description="Polar residues" evidence="1">
    <location>
        <begin position="397"/>
        <end position="406"/>
    </location>
</feature>
<evidence type="ECO:0000313" key="3">
    <source>
        <dbReference type="EMBL" id="KAH0538246.1"/>
    </source>
</evidence>
<dbReference type="Pfam" id="PF11001">
    <property type="entry name" value="AFUB_07903_YDR124W_hel"/>
    <property type="match status" value="1"/>
</dbReference>
<dbReference type="AlphaFoldDB" id="A0A9P8L1Q4"/>
<feature type="domain" description="Subtelomeric hrmA-associated cluster protein AFUB-079030/YDR124W-like helical bundle" evidence="2">
    <location>
        <begin position="226"/>
        <end position="342"/>
    </location>
</feature>
<feature type="region of interest" description="Disordered" evidence="1">
    <location>
        <begin position="106"/>
        <end position="218"/>
    </location>
</feature>
<sequence length="641" mass="70657">MARTGVSSVIPSTGPFRGAVGGEKHLVGRPVHRGLSQGVHSRWPSGISKALKNECNVQHKAFALLTIDDDGKPRVYVSPVLDHCQYRIFPQHLREEVAAIVTGGFPERDRQSGISNRGKQMHRTSRAIPPLRTEDAEHDVDDTSPTLDDGGDMSRAVSPFDRRDSMPAKINGRQGHGSRAMKRRRSSAGFYGASARMERSSSDQGDDSDSGAHEDTNPNTKILYLANTEVVDQFFETRFKQLQQLVCKVVAKAWIKVIEPKKQTNFPYNKGNDKKPPWWPDDVKHKEPDHLMKPERLKLVMTLLRLRKVPIEKLEAATKEVSGNIPKDKQPLLAEIYKVAKMEERYLNGELSHDANTWVAASDSILMSPKQKIPSPPSDRDDMHNRGAQRKRGSGQSGADENQATLVSPVGNMGLQSSREGVSIRSKSADSTNNPEIPFSGLPRSNAGSTRSIITSSSYQQQYVQSAPMEEPPQFIGQNMNMPNGYPYMQRANFGPPSPILPMRRSHTFQSTPPPQPGMYESWSSQMPNSLMGNPMFNSYGAGSNTPPSQPSGPAQYQLLPLPPLSGAALPPLHQQHQAAQDISTDRSPQQYEPGIPHSQLRAQSLSHPHQPSHNILDFQSFPATRAYGSMGGNEPTSGDG</sequence>
<comment type="caution">
    <text evidence="3">The sequence shown here is derived from an EMBL/GenBank/DDBJ whole genome shotgun (WGS) entry which is preliminary data.</text>
</comment>
<gene>
    <name evidence="3" type="ORF">FGG08_005165</name>
</gene>
<evidence type="ECO:0000313" key="4">
    <source>
        <dbReference type="Proteomes" id="UP000698800"/>
    </source>
</evidence>
<dbReference type="InterPro" id="IPR047092">
    <property type="entry name" value="AFUB_07903/YDR124W-like_hel"/>
</dbReference>
<dbReference type="InterPro" id="IPR021264">
    <property type="entry name" value="AFUB_079030/YDR124W-like"/>
</dbReference>
<dbReference type="OrthoDB" id="5338458at2759"/>
<dbReference type="PANTHER" id="PTHR36102:SF1">
    <property type="entry name" value="YDR124W-LIKE HELICAL BUNDLE DOMAIN-CONTAINING PROTEIN"/>
    <property type="match status" value="1"/>
</dbReference>
<dbReference type="PANTHER" id="PTHR36102">
    <property type="entry name" value="CHROMOSOME 10, WHOLE GENOME SHOTGUN SEQUENCE"/>
    <property type="match status" value="1"/>
</dbReference>
<feature type="compositionally biased region" description="Polar residues" evidence="1">
    <location>
        <begin position="541"/>
        <end position="555"/>
    </location>
</feature>
<feature type="region of interest" description="Disordered" evidence="1">
    <location>
        <begin position="536"/>
        <end position="641"/>
    </location>
</feature>
<organism evidence="3 4">
    <name type="scientific">Glutinoglossum americanum</name>
    <dbReference type="NCBI Taxonomy" id="1670608"/>
    <lineage>
        <taxon>Eukaryota</taxon>
        <taxon>Fungi</taxon>
        <taxon>Dikarya</taxon>
        <taxon>Ascomycota</taxon>
        <taxon>Pezizomycotina</taxon>
        <taxon>Geoglossomycetes</taxon>
        <taxon>Geoglossales</taxon>
        <taxon>Geoglossaceae</taxon>
        <taxon>Glutinoglossum</taxon>
    </lineage>
</organism>
<feature type="compositionally biased region" description="Polar residues" evidence="1">
    <location>
        <begin position="1"/>
        <end position="11"/>
    </location>
</feature>
<evidence type="ECO:0000259" key="2">
    <source>
        <dbReference type="Pfam" id="PF11001"/>
    </source>
</evidence>
<feature type="region of interest" description="Disordered" evidence="1">
    <location>
        <begin position="362"/>
        <end position="450"/>
    </location>
</feature>
<accession>A0A9P8L1Q4</accession>
<name>A0A9P8L1Q4_9PEZI</name>
<feature type="compositionally biased region" description="Polar residues" evidence="1">
    <location>
        <begin position="601"/>
        <end position="614"/>
    </location>
</feature>
<dbReference type="EMBL" id="JAGHQL010000117">
    <property type="protein sequence ID" value="KAH0538246.1"/>
    <property type="molecule type" value="Genomic_DNA"/>
</dbReference>
<feature type="compositionally biased region" description="Polar residues" evidence="1">
    <location>
        <begin position="575"/>
        <end position="591"/>
    </location>
</feature>
<dbReference type="Proteomes" id="UP000698800">
    <property type="component" value="Unassembled WGS sequence"/>
</dbReference>